<accession>A0A1V4A2A4</accession>
<evidence type="ECO:0000313" key="2">
    <source>
        <dbReference type="EMBL" id="OON72980.1"/>
    </source>
</evidence>
<keyword evidence="3" id="KW-1185">Reference proteome</keyword>
<dbReference type="STRING" id="83656.B1H18_27845"/>
<dbReference type="EMBL" id="MVFC01000033">
    <property type="protein sequence ID" value="OON72980.1"/>
    <property type="molecule type" value="Genomic_DNA"/>
</dbReference>
<evidence type="ECO:0000313" key="3">
    <source>
        <dbReference type="Proteomes" id="UP000190539"/>
    </source>
</evidence>
<dbReference type="Proteomes" id="UP000190539">
    <property type="component" value="Unassembled WGS sequence"/>
</dbReference>
<evidence type="ECO:0000256" key="1">
    <source>
        <dbReference type="SAM" id="MobiDB-lite"/>
    </source>
</evidence>
<organism evidence="2 3">
    <name type="scientific">Streptomyces tsukubensis</name>
    <dbReference type="NCBI Taxonomy" id="83656"/>
    <lineage>
        <taxon>Bacteria</taxon>
        <taxon>Bacillati</taxon>
        <taxon>Actinomycetota</taxon>
        <taxon>Actinomycetes</taxon>
        <taxon>Kitasatosporales</taxon>
        <taxon>Streptomycetaceae</taxon>
        <taxon>Streptomyces</taxon>
    </lineage>
</organism>
<reference evidence="2 3" key="1">
    <citation type="submission" date="2017-02" db="EMBL/GenBank/DDBJ databases">
        <title>Draft Genome Sequence of Streptomyces tsukubaensis F601, a Producer of the immunosuppressant tacrolimus FK506.</title>
        <authorList>
            <person name="Zong G."/>
            <person name="Zhong C."/>
            <person name="Fu J."/>
            <person name="Qin R."/>
            <person name="Cao G."/>
        </authorList>
    </citation>
    <scope>NUCLEOTIDE SEQUENCE [LARGE SCALE GENOMIC DNA]</scope>
    <source>
        <strain evidence="2 3">F601</strain>
    </source>
</reference>
<name>A0A1V4A2A4_9ACTN</name>
<comment type="caution">
    <text evidence="2">The sequence shown here is derived from an EMBL/GenBank/DDBJ whole genome shotgun (WGS) entry which is preliminary data.</text>
</comment>
<dbReference type="OrthoDB" id="3214245at2"/>
<dbReference type="RefSeq" id="WP_077972591.1">
    <property type="nucleotide sequence ID" value="NZ_CP045178.1"/>
</dbReference>
<gene>
    <name evidence="2" type="ORF">B1H18_27845</name>
</gene>
<dbReference type="AlphaFoldDB" id="A0A1V4A2A4"/>
<protein>
    <submittedName>
        <fullName evidence="2">Uncharacterized protein</fullName>
    </submittedName>
</protein>
<feature type="region of interest" description="Disordered" evidence="1">
    <location>
        <begin position="1"/>
        <end position="20"/>
    </location>
</feature>
<proteinExistence type="predicted"/>
<sequence length="81" mass="9055">MALRFIGIDPDTGQQGSPTILPDEEKKEFVFQGRLPDEQRTATCMEFEISGQAPGIPPREAIVRVPTRMVRILRQACDVAE</sequence>